<evidence type="ECO:0000313" key="3">
    <source>
        <dbReference type="Proteomes" id="UP001234178"/>
    </source>
</evidence>
<organism evidence="2 3">
    <name type="scientific">Daphnia magna</name>
    <dbReference type="NCBI Taxonomy" id="35525"/>
    <lineage>
        <taxon>Eukaryota</taxon>
        <taxon>Metazoa</taxon>
        <taxon>Ecdysozoa</taxon>
        <taxon>Arthropoda</taxon>
        <taxon>Crustacea</taxon>
        <taxon>Branchiopoda</taxon>
        <taxon>Diplostraca</taxon>
        <taxon>Cladocera</taxon>
        <taxon>Anomopoda</taxon>
        <taxon>Daphniidae</taxon>
        <taxon>Daphnia</taxon>
    </lineage>
</organism>
<keyword evidence="3" id="KW-1185">Reference proteome</keyword>
<protein>
    <recommendedName>
        <fullName evidence="1">DUF6729 domain-containing protein</fullName>
    </recommendedName>
</protein>
<reference evidence="2 3" key="1">
    <citation type="journal article" date="2023" name="Nucleic Acids Res.">
        <title>The hologenome of Daphnia magna reveals possible DNA methylation and microbiome-mediated evolution of the host genome.</title>
        <authorList>
            <person name="Chaturvedi A."/>
            <person name="Li X."/>
            <person name="Dhandapani V."/>
            <person name="Marshall H."/>
            <person name="Kissane S."/>
            <person name="Cuenca-Cambronero M."/>
            <person name="Asole G."/>
            <person name="Calvet F."/>
            <person name="Ruiz-Romero M."/>
            <person name="Marangio P."/>
            <person name="Guigo R."/>
            <person name="Rago D."/>
            <person name="Mirbahai L."/>
            <person name="Eastwood N."/>
            <person name="Colbourne J.K."/>
            <person name="Zhou J."/>
            <person name="Mallon E."/>
            <person name="Orsini L."/>
        </authorList>
    </citation>
    <scope>NUCLEOTIDE SEQUENCE [LARGE SCALE GENOMIC DNA]</scope>
    <source>
        <strain evidence="2">LRV0_1</strain>
    </source>
</reference>
<accession>A0ABR0ASZ4</accession>
<evidence type="ECO:0000313" key="2">
    <source>
        <dbReference type="EMBL" id="KAK4028191.1"/>
    </source>
</evidence>
<comment type="caution">
    <text evidence="2">The sequence shown here is derived from an EMBL/GenBank/DDBJ whole genome shotgun (WGS) entry which is preliminary data.</text>
</comment>
<dbReference type="Pfam" id="PF20499">
    <property type="entry name" value="DUF6729"/>
    <property type="match status" value="1"/>
</dbReference>
<gene>
    <name evidence="2" type="ORF">OUZ56_017453</name>
</gene>
<feature type="domain" description="DUF6729" evidence="1">
    <location>
        <begin position="117"/>
        <end position="248"/>
    </location>
</feature>
<sequence>MRDSPLLLAIRFHRRCVPGSDNMGSPMVNPYFCCRLFLWMPRKMWAYPLDWPLVATKILLPFPPSRRRSGFLRRIPTMPGRGWITYGESVLLLSTFLVDALEDVGIQFQLPELRNTYLDVKNRYYLAAEYMECRFCKRTIISYDSSLIQQLPYVLKFCFPTVLTRKLTADKVVVGLMRARTIGNSLTAVCRDICELHSKDLNYLADCARYKRNRESLGLASCRYEDPPPFSALPTAKWFLASYSHDAWSRLDHLISKDLNYLAYCARYHEIGNPLKIDSSLFRPPDGEVVSCVVFPRCLVAAGSPEKKHDVNLRDHSKNRFDEIKNTKKLQGQGANTASWCTNVGNERGEVLVSLLMTSESLSNLGRMADGPINRFLNASQPHSMMLYTGRDCKQDGPSKCQKLFYK</sequence>
<dbReference type="PANTHER" id="PTHR24401:SF29">
    <property type="entry name" value="SI:CH211-243P7.3-RELATED"/>
    <property type="match status" value="1"/>
</dbReference>
<evidence type="ECO:0000259" key="1">
    <source>
        <dbReference type="Pfam" id="PF20499"/>
    </source>
</evidence>
<dbReference type="InterPro" id="IPR046616">
    <property type="entry name" value="DUF6729"/>
</dbReference>
<dbReference type="PANTHER" id="PTHR24401">
    <property type="entry name" value="SI:CH211-243P7.3-RELATED"/>
    <property type="match status" value="1"/>
</dbReference>
<name>A0ABR0ASZ4_9CRUS</name>
<dbReference type="Proteomes" id="UP001234178">
    <property type="component" value="Unassembled WGS sequence"/>
</dbReference>
<dbReference type="EMBL" id="JAOYFB010000038">
    <property type="protein sequence ID" value="KAK4028191.1"/>
    <property type="molecule type" value="Genomic_DNA"/>
</dbReference>
<proteinExistence type="predicted"/>